<dbReference type="EMBL" id="HBIZ01007699">
    <property type="protein sequence ID" value="CAE0751834.1"/>
    <property type="molecule type" value="Transcribed_RNA"/>
</dbReference>
<dbReference type="AlphaFoldDB" id="A0A7S4B2M8"/>
<proteinExistence type="predicted"/>
<name>A0A7S4B2M8_CHRCT</name>
<organism evidence="2">
    <name type="scientific">Chrysotila carterae</name>
    <name type="common">Marine alga</name>
    <name type="synonym">Syracosphaera carterae</name>
    <dbReference type="NCBI Taxonomy" id="13221"/>
    <lineage>
        <taxon>Eukaryota</taxon>
        <taxon>Haptista</taxon>
        <taxon>Haptophyta</taxon>
        <taxon>Prymnesiophyceae</taxon>
        <taxon>Isochrysidales</taxon>
        <taxon>Isochrysidaceae</taxon>
        <taxon>Chrysotila</taxon>
    </lineage>
</organism>
<evidence type="ECO:0000256" key="1">
    <source>
        <dbReference type="PIRSR" id="PIRSR006615-2"/>
    </source>
</evidence>
<sequence length="479" mass="53763">MPSGAAEARASQKAVLAKLRHQLSTSDDMRDAIEAVRGREEELPDPRMRANVRDAVEAFDKESRKPQDLAEQEARLESETFQAWQKAKAANDFSLFAPNLSEMFKLKLEVAQVTRPACVEAYDGALDAFERGMTAERLDVIFQELRDGLVPLLNQIMAKKAAQPEVDAPHPALVPGPQWTPAQQLDLSKEVAAELGYSFTNGRLDISSHPFTGGAGPTDVRITTRFSENWAEGFGATIHETGHSLYEQGRDLSEEGRGLPSSSALSMGVHESQSLLWERMVLQSREFWDYATPKFHKRFPFTKEATADDFYATYNRVSPGFIRVEADEVTYPLHVILRYDIERALFRGDMEVDEVPEYWRFRMKSDLGIDVTTDNEGCLQDIHWAFGAIGYFPSYTLGAIIAAQLFDAALADIGTHTLRSQISRGEFGPLREWLREKVHKVGSVHRSPDDLLQSICGQGVSPQPMLRYLREKYGALYGL</sequence>
<evidence type="ECO:0008006" key="3">
    <source>
        <dbReference type="Google" id="ProtNLM"/>
    </source>
</evidence>
<accession>A0A7S4B2M8</accession>
<feature type="active site" description="Proton donor/acceptor" evidence="1">
    <location>
        <position position="240"/>
    </location>
</feature>
<dbReference type="GO" id="GO:0006508">
    <property type="term" value="P:proteolysis"/>
    <property type="evidence" value="ECO:0007669"/>
    <property type="project" value="InterPro"/>
</dbReference>
<dbReference type="PIRSF" id="PIRSF006615">
    <property type="entry name" value="Zn_crbxpep_Taq"/>
    <property type="match status" value="1"/>
</dbReference>
<dbReference type="SUPFAM" id="SSF55486">
    <property type="entry name" value="Metalloproteases ('zincins'), catalytic domain"/>
    <property type="match status" value="1"/>
</dbReference>
<dbReference type="PROSITE" id="PS52034">
    <property type="entry name" value="PEPTIDASE_M32"/>
    <property type="match status" value="1"/>
</dbReference>
<dbReference type="InterPro" id="IPR001333">
    <property type="entry name" value="Peptidase_M32_Taq"/>
</dbReference>
<dbReference type="PRINTS" id="PR00998">
    <property type="entry name" value="CRBOXYPTASET"/>
</dbReference>
<gene>
    <name evidence="2" type="ORF">PCAR00345_LOCUS4419</name>
</gene>
<dbReference type="Pfam" id="PF02074">
    <property type="entry name" value="Peptidase_M32"/>
    <property type="match status" value="1"/>
</dbReference>
<protein>
    <recommendedName>
        <fullName evidence="3">Carboxypeptidase Taq</fullName>
    </recommendedName>
</protein>
<dbReference type="PANTHER" id="PTHR34217:SF1">
    <property type="entry name" value="CARBOXYPEPTIDASE 1"/>
    <property type="match status" value="1"/>
</dbReference>
<reference evidence="2" key="1">
    <citation type="submission" date="2021-01" db="EMBL/GenBank/DDBJ databases">
        <authorList>
            <person name="Corre E."/>
            <person name="Pelletier E."/>
            <person name="Niang G."/>
            <person name="Scheremetjew M."/>
            <person name="Finn R."/>
            <person name="Kale V."/>
            <person name="Holt S."/>
            <person name="Cochrane G."/>
            <person name="Meng A."/>
            <person name="Brown T."/>
            <person name="Cohen L."/>
        </authorList>
    </citation>
    <scope>NUCLEOTIDE SEQUENCE</scope>
    <source>
        <strain evidence="2">CCMP645</strain>
    </source>
</reference>
<dbReference type="Gene3D" id="1.10.1370.30">
    <property type="match status" value="1"/>
</dbReference>
<evidence type="ECO:0000313" key="2">
    <source>
        <dbReference type="EMBL" id="CAE0751834.1"/>
    </source>
</evidence>
<dbReference type="CDD" id="cd06460">
    <property type="entry name" value="M32_Taq"/>
    <property type="match status" value="1"/>
</dbReference>
<dbReference type="GO" id="GO:0004181">
    <property type="term" value="F:metallocarboxypeptidase activity"/>
    <property type="evidence" value="ECO:0007669"/>
    <property type="project" value="InterPro"/>
</dbReference>
<dbReference type="PANTHER" id="PTHR34217">
    <property type="entry name" value="METAL-DEPENDENT CARBOXYPEPTIDASE"/>
    <property type="match status" value="1"/>
</dbReference>